<dbReference type="InterPro" id="IPR011075">
    <property type="entry name" value="TetR_C"/>
</dbReference>
<dbReference type="Proteomes" id="UP000550729">
    <property type="component" value="Unassembled WGS sequence"/>
</dbReference>
<keyword evidence="3" id="KW-0804">Transcription</keyword>
<dbReference type="PROSITE" id="PS50977">
    <property type="entry name" value="HTH_TETR_2"/>
    <property type="match status" value="1"/>
</dbReference>
<dbReference type="RefSeq" id="WP_170193944.1">
    <property type="nucleotide sequence ID" value="NZ_JABBNB010000008.1"/>
</dbReference>
<dbReference type="GO" id="GO:0003677">
    <property type="term" value="F:DNA binding"/>
    <property type="evidence" value="ECO:0007669"/>
    <property type="project" value="UniProtKB-UniRule"/>
</dbReference>
<keyword evidence="1" id="KW-0805">Transcription regulation</keyword>
<evidence type="ECO:0000256" key="3">
    <source>
        <dbReference type="ARBA" id="ARBA00023163"/>
    </source>
</evidence>
<proteinExistence type="predicted"/>
<comment type="caution">
    <text evidence="6">The sequence shown here is derived from an EMBL/GenBank/DDBJ whole genome shotgun (WGS) entry which is preliminary data.</text>
</comment>
<dbReference type="Pfam" id="PF16859">
    <property type="entry name" value="TetR_C_11"/>
    <property type="match status" value="1"/>
</dbReference>
<dbReference type="Gene3D" id="1.10.357.10">
    <property type="entry name" value="Tetracycline Repressor, domain 2"/>
    <property type="match status" value="1"/>
</dbReference>
<dbReference type="InterPro" id="IPR001647">
    <property type="entry name" value="HTH_TetR"/>
</dbReference>
<dbReference type="EMBL" id="JABBNB010000008">
    <property type="protein sequence ID" value="NMO01432.1"/>
    <property type="molecule type" value="Genomic_DNA"/>
</dbReference>
<evidence type="ECO:0000313" key="7">
    <source>
        <dbReference type="Proteomes" id="UP000550729"/>
    </source>
</evidence>
<dbReference type="AlphaFoldDB" id="A0A848KT42"/>
<dbReference type="PANTHER" id="PTHR47506:SF1">
    <property type="entry name" value="HTH-TYPE TRANSCRIPTIONAL REGULATOR YJDC"/>
    <property type="match status" value="1"/>
</dbReference>
<evidence type="ECO:0000256" key="1">
    <source>
        <dbReference type="ARBA" id="ARBA00023015"/>
    </source>
</evidence>
<dbReference type="PANTHER" id="PTHR47506">
    <property type="entry name" value="TRANSCRIPTIONAL REGULATORY PROTEIN"/>
    <property type="match status" value="1"/>
</dbReference>
<accession>A0A848KT42</accession>
<dbReference type="SUPFAM" id="SSF48498">
    <property type="entry name" value="Tetracyclin repressor-like, C-terminal domain"/>
    <property type="match status" value="1"/>
</dbReference>
<feature type="domain" description="HTH tetR-type" evidence="5">
    <location>
        <begin position="19"/>
        <end position="80"/>
    </location>
</feature>
<dbReference type="InterPro" id="IPR009057">
    <property type="entry name" value="Homeodomain-like_sf"/>
</dbReference>
<dbReference type="InterPro" id="IPR036271">
    <property type="entry name" value="Tet_transcr_reg_TetR-rel_C_sf"/>
</dbReference>
<evidence type="ECO:0000313" key="6">
    <source>
        <dbReference type="EMBL" id="NMO01432.1"/>
    </source>
</evidence>
<evidence type="ECO:0000256" key="4">
    <source>
        <dbReference type="PROSITE-ProRule" id="PRU00335"/>
    </source>
</evidence>
<protein>
    <submittedName>
        <fullName evidence="6">TetR/AcrR family transcriptional regulator</fullName>
    </submittedName>
</protein>
<name>A0A848KT42_9ACTN</name>
<keyword evidence="7" id="KW-1185">Reference proteome</keyword>
<dbReference type="Gene3D" id="1.10.10.60">
    <property type="entry name" value="Homeodomain-like"/>
    <property type="match status" value="1"/>
</dbReference>
<sequence>MPTRQREPARTPGRERQRAATIRRATEAAEALLVEGVPFADLSVEQVISRAGIARSTFYAHFDDLGHLLRALGEGVVGDVVDAARLWMGLEDGVSHDKLRAAVEQIIKTYRKRQRLLAALAEASTSDPVVREEFHSMFAAGHAELAKHIERGQAAGFVRPDVDPEPTAGWIVWMVERGLYQQVRVAKPRMVQRNVDALTDIIWQTLYRL</sequence>
<organism evidence="6 7">
    <name type="scientific">Gordonia asplenii</name>
    <dbReference type="NCBI Taxonomy" id="2725283"/>
    <lineage>
        <taxon>Bacteria</taxon>
        <taxon>Bacillati</taxon>
        <taxon>Actinomycetota</taxon>
        <taxon>Actinomycetes</taxon>
        <taxon>Mycobacteriales</taxon>
        <taxon>Gordoniaceae</taxon>
        <taxon>Gordonia</taxon>
    </lineage>
</organism>
<keyword evidence="2 4" id="KW-0238">DNA-binding</keyword>
<dbReference type="SUPFAM" id="SSF46689">
    <property type="entry name" value="Homeodomain-like"/>
    <property type="match status" value="1"/>
</dbReference>
<gene>
    <name evidence="6" type="ORF">HH308_09410</name>
</gene>
<dbReference type="Pfam" id="PF00440">
    <property type="entry name" value="TetR_N"/>
    <property type="match status" value="1"/>
</dbReference>
<evidence type="ECO:0000259" key="5">
    <source>
        <dbReference type="PROSITE" id="PS50977"/>
    </source>
</evidence>
<evidence type="ECO:0000256" key="2">
    <source>
        <dbReference type="ARBA" id="ARBA00023125"/>
    </source>
</evidence>
<feature type="DNA-binding region" description="H-T-H motif" evidence="4">
    <location>
        <begin position="43"/>
        <end position="62"/>
    </location>
</feature>
<reference evidence="6 7" key="1">
    <citation type="submission" date="2020-04" db="EMBL/GenBank/DDBJ databases">
        <title>Gordonia sp. nov. TBRC 11910.</title>
        <authorList>
            <person name="Suriyachadkun C."/>
        </authorList>
    </citation>
    <scope>NUCLEOTIDE SEQUENCE [LARGE SCALE GENOMIC DNA]</scope>
    <source>
        <strain evidence="6 7">TBRC 11910</strain>
    </source>
</reference>